<feature type="compositionally biased region" description="Basic and acidic residues" evidence="1">
    <location>
        <begin position="683"/>
        <end position="694"/>
    </location>
</feature>
<proteinExistence type="predicted"/>
<feature type="region of interest" description="Disordered" evidence="1">
    <location>
        <begin position="1"/>
        <end position="21"/>
    </location>
</feature>
<feature type="compositionally biased region" description="Basic residues" evidence="1">
    <location>
        <begin position="667"/>
        <end position="677"/>
    </location>
</feature>
<protein>
    <submittedName>
        <fullName evidence="2">Uncharacterized protein</fullName>
    </submittedName>
</protein>
<feature type="region of interest" description="Disordered" evidence="1">
    <location>
        <begin position="656"/>
        <end position="740"/>
    </location>
</feature>
<gene>
    <name evidence="2" type="ORF">ATY41_09295</name>
</gene>
<organism evidence="2 3">
    <name type="scientific">Leifsonia xyli subsp. xyli</name>
    <dbReference type="NCBI Taxonomy" id="59736"/>
    <lineage>
        <taxon>Bacteria</taxon>
        <taxon>Bacillati</taxon>
        <taxon>Actinomycetota</taxon>
        <taxon>Actinomycetes</taxon>
        <taxon>Micrococcales</taxon>
        <taxon>Microbacteriaceae</taxon>
        <taxon>Leifsonia</taxon>
    </lineage>
</organism>
<reference evidence="2 3" key="1">
    <citation type="submission" date="2015-11" db="EMBL/GenBank/DDBJ databases">
        <authorList>
            <person name="Zhang Y."/>
            <person name="Guo Z."/>
        </authorList>
    </citation>
    <scope>NUCLEOTIDE SEQUENCE [LARGE SCALE GENOMIC DNA]</scope>
    <source>
        <strain evidence="3">gdw1</strain>
    </source>
</reference>
<evidence type="ECO:0000313" key="3">
    <source>
        <dbReference type="Proteomes" id="UP000094426"/>
    </source>
</evidence>
<dbReference type="AlphaFoldDB" id="A0A1E2SL65"/>
<dbReference type="EMBL" id="LNZG01000009">
    <property type="protein sequence ID" value="ODA90615.1"/>
    <property type="molecule type" value="Genomic_DNA"/>
</dbReference>
<evidence type="ECO:0000313" key="2">
    <source>
        <dbReference type="EMBL" id="ODA90615.1"/>
    </source>
</evidence>
<feature type="compositionally biased region" description="Basic and acidic residues" evidence="1">
    <location>
        <begin position="715"/>
        <end position="726"/>
    </location>
</feature>
<feature type="compositionally biased region" description="Basic residues" evidence="1">
    <location>
        <begin position="705"/>
        <end position="714"/>
    </location>
</feature>
<feature type="compositionally biased region" description="Gly residues" evidence="1">
    <location>
        <begin position="1"/>
        <end position="11"/>
    </location>
</feature>
<name>A0A1E2SL65_LEIXY</name>
<sequence>MAIGVQSGGDRGPVTATDSIGVVDQPPAVSLTKTSERSAIVVPNDGDVPPGDYPANRFTLTAQNTATSRASPLRVTDPARGAAGAETSCLSAADGWDADPFVGAVHSESSPFERLDLTKIGFVSPPESVDAESSRVTLWKRAADGSTSTSAVSLRAAAELSEEELADVIGVSVVYRGTEPDITGGTIAPGQPLTMTLDTRVRVTARSSATPVTAVLIENAAFAQSYDPVLFPKGQGSLPYAAKDATVELTRARLDVTAEKSIAPGLLLERDRRTPVAVTLTATAGSATAAAHQVTITDDDPAFWNSFALTGLSAADVTLPAGADRVRVDAQTDGSPAWILGVPVPTAALPAAVAVDSVTGIRFVFLRADGGLLSRSAVPAGFAARAVLSVRLLDTARDGAAIPFPGSVENTVTALAHRTDDLVVYPDGAASASAVIRLDPGTHALDVAKTPENNLNVVAVGDSVPWTLTFANTGTGFLDIVAADGSLPPSLAWDGEAPVFSASLGGSLSADPAVSFDAETGKLVLTWPEGGVRMSPGERFTAVLGLILTPVAGGAATSTNRFVVATAQSLDSCANSSGNGQGVLTGLDAGQCGSSNLCAAGSGSLAVHDQGCPGRCGRPAGLRRRQCLRSGAALRGRRPRLLRPAVCGQHCRRRHRRVASGRDQQRNRRLRLARVRRPAAGPRRQDARDREHTRFGFPSGVRWRVGCRRGRRSRRNSDDRGGDHRPGVLSDLPGHDRLAD</sequence>
<dbReference type="RefSeq" id="WP_041767737.1">
    <property type="nucleotide sequence ID" value="NZ_LNZG01000009.1"/>
</dbReference>
<evidence type="ECO:0000256" key="1">
    <source>
        <dbReference type="SAM" id="MobiDB-lite"/>
    </source>
</evidence>
<comment type="caution">
    <text evidence="2">The sequence shown here is derived from an EMBL/GenBank/DDBJ whole genome shotgun (WGS) entry which is preliminary data.</text>
</comment>
<dbReference type="Proteomes" id="UP000094426">
    <property type="component" value="Unassembled WGS sequence"/>
</dbReference>
<accession>A0A1E2SL65</accession>